<protein>
    <recommendedName>
        <fullName evidence="3">AB hydrolase-1 domain-containing protein</fullName>
    </recommendedName>
</protein>
<evidence type="ECO:0000259" key="3">
    <source>
        <dbReference type="Pfam" id="PF12697"/>
    </source>
</evidence>
<gene>
    <name evidence="4" type="ORF">SLS62_004960</name>
</gene>
<feature type="region of interest" description="Disordered" evidence="1">
    <location>
        <begin position="149"/>
        <end position="183"/>
    </location>
</feature>
<dbReference type="InterPro" id="IPR000073">
    <property type="entry name" value="AB_hydrolase_1"/>
</dbReference>
<keyword evidence="5" id="KW-1185">Reference proteome</keyword>
<feature type="transmembrane region" description="Helical" evidence="2">
    <location>
        <begin position="225"/>
        <end position="244"/>
    </location>
</feature>
<evidence type="ECO:0000256" key="2">
    <source>
        <dbReference type="SAM" id="Phobius"/>
    </source>
</evidence>
<organism evidence="4 5">
    <name type="scientific">Diatrype stigma</name>
    <dbReference type="NCBI Taxonomy" id="117547"/>
    <lineage>
        <taxon>Eukaryota</taxon>
        <taxon>Fungi</taxon>
        <taxon>Dikarya</taxon>
        <taxon>Ascomycota</taxon>
        <taxon>Pezizomycotina</taxon>
        <taxon>Sordariomycetes</taxon>
        <taxon>Xylariomycetidae</taxon>
        <taxon>Xylariales</taxon>
        <taxon>Diatrypaceae</taxon>
        <taxon>Diatrype</taxon>
    </lineage>
</organism>
<dbReference type="EMBL" id="JAKJXP020000032">
    <property type="protein sequence ID" value="KAK7753011.1"/>
    <property type="molecule type" value="Genomic_DNA"/>
</dbReference>
<dbReference type="PANTHER" id="PTHR37471">
    <property type="entry name" value="UNNAMED PRODUCT"/>
    <property type="match status" value="1"/>
</dbReference>
<dbReference type="Gene3D" id="3.40.50.1820">
    <property type="entry name" value="alpha/beta hydrolase"/>
    <property type="match status" value="1"/>
</dbReference>
<keyword evidence="2" id="KW-1133">Transmembrane helix</keyword>
<proteinExistence type="predicted"/>
<dbReference type="Proteomes" id="UP001320420">
    <property type="component" value="Unassembled WGS sequence"/>
</dbReference>
<dbReference type="SUPFAM" id="SSF53474">
    <property type="entry name" value="alpha/beta-Hydrolases"/>
    <property type="match status" value="1"/>
</dbReference>
<keyword evidence="2" id="KW-0472">Membrane</keyword>
<feature type="compositionally biased region" description="Acidic residues" evidence="1">
    <location>
        <begin position="172"/>
        <end position="183"/>
    </location>
</feature>
<dbReference type="AlphaFoldDB" id="A0AAN9US67"/>
<reference evidence="4 5" key="1">
    <citation type="submission" date="2024-02" db="EMBL/GenBank/DDBJ databases">
        <title>De novo assembly and annotation of 12 fungi associated with fruit tree decline syndrome in Ontario, Canada.</title>
        <authorList>
            <person name="Sulman M."/>
            <person name="Ellouze W."/>
            <person name="Ilyukhin E."/>
        </authorList>
    </citation>
    <scope>NUCLEOTIDE SEQUENCE [LARGE SCALE GENOMIC DNA]</scope>
    <source>
        <strain evidence="4 5">M11/M66-122</strain>
    </source>
</reference>
<dbReference type="PANTHER" id="PTHR37471:SF1">
    <property type="entry name" value="AB HYDROLASE-1 DOMAIN-CONTAINING PROTEIN"/>
    <property type="match status" value="1"/>
</dbReference>
<feature type="transmembrane region" description="Helical" evidence="2">
    <location>
        <begin position="21"/>
        <end position="38"/>
    </location>
</feature>
<name>A0AAN9US67_9PEZI</name>
<feature type="domain" description="AB hydrolase-1" evidence="3">
    <location>
        <begin position="294"/>
        <end position="443"/>
    </location>
</feature>
<evidence type="ECO:0000313" key="5">
    <source>
        <dbReference type="Proteomes" id="UP001320420"/>
    </source>
</evidence>
<sequence>MIGNSLPEYVFIRLCIYFLRYTTPICLAGLAILTAVQHDFHHDPAPTPLALLSSPGSTTARIIIGYAIADLLYAVFVWRPYNRRLRDETEHPPPLSRADRRALVGRCLAHVPDLERYLRLWFLGADASEIRRENVREFLLWAFFDRRPRPRPKSGSESESGSGPAVKKDGEEGLPEEDEEDEAELDEYVALIERNLGRRVEPGRGAAEGGLRLTLDPVETRYRSLIWYLIIGLVDVVTHFQLAWGGFQYHAQPHAAFHSVIPHRAQNLFASRHSAAPDLGYWHRPHTAKDKLPVVFLHGIGVGLWTYVSFLSGINEHKVHDDNDDEQIGIIAIEYLPVSFRLTGAPLSKSEFLEQVTAILEAHGWDRFVLVTHSYGSVLATHMFQSATLGPRIEAAVLIDPVSILLHLPDVAVNFTRRKPQRANEWMLWYFASMDPGVAHCLGRHFFWKDNIVWKEDLVNAIEAPAPSTGSSETGADLGSARRKRRVAVSLAENDLIVDTLTIAQYLAGDEEWYLGSTGKGSVEQNGVGEIIASAAKSGRGGHVTKDGIELMWFPGLDHAQVFSAKENRDRLCSVIQRYCAK</sequence>
<comment type="caution">
    <text evidence="4">The sequence shown here is derived from an EMBL/GenBank/DDBJ whole genome shotgun (WGS) entry which is preliminary data.</text>
</comment>
<dbReference type="InterPro" id="IPR029058">
    <property type="entry name" value="AB_hydrolase_fold"/>
</dbReference>
<feature type="transmembrane region" description="Helical" evidence="2">
    <location>
        <begin position="58"/>
        <end position="78"/>
    </location>
</feature>
<dbReference type="Pfam" id="PF12697">
    <property type="entry name" value="Abhydrolase_6"/>
    <property type="match status" value="1"/>
</dbReference>
<accession>A0AAN9US67</accession>
<feature type="compositionally biased region" description="Low complexity" evidence="1">
    <location>
        <begin position="153"/>
        <end position="164"/>
    </location>
</feature>
<evidence type="ECO:0000313" key="4">
    <source>
        <dbReference type="EMBL" id="KAK7753011.1"/>
    </source>
</evidence>
<keyword evidence="2" id="KW-0812">Transmembrane</keyword>
<evidence type="ECO:0000256" key="1">
    <source>
        <dbReference type="SAM" id="MobiDB-lite"/>
    </source>
</evidence>